<feature type="domain" description="Alpha-ketoglutarate-dependent dioxygenase AlkB-like" evidence="4">
    <location>
        <begin position="1314"/>
        <end position="1489"/>
    </location>
</feature>
<evidence type="ECO:0000256" key="2">
    <source>
        <dbReference type="SAM" id="Coils"/>
    </source>
</evidence>
<dbReference type="CDD" id="cd09272">
    <property type="entry name" value="RNase_HI_RT_Ty1"/>
    <property type="match status" value="1"/>
</dbReference>
<feature type="coiled-coil region" evidence="2">
    <location>
        <begin position="1173"/>
        <end position="1233"/>
    </location>
</feature>
<comment type="caution">
    <text evidence="6">The sequence shown here is derived from an EMBL/GenBank/DDBJ whole genome shotgun (WGS) entry which is preliminary data.</text>
</comment>
<evidence type="ECO:0000259" key="5">
    <source>
        <dbReference type="Pfam" id="PF22936"/>
    </source>
</evidence>
<name>A0A6L2NR39_TANCI</name>
<dbReference type="EMBL" id="BKCJ010009840">
    <property type="protein sequence ID" value="GEU88861.1"/>
    <property type="molecule type" value="Genomic_DNA"/>
</dbReference>
<dbReference type="InterPro" id="IPR037151">
    <property type="entry name" value="AlkB-like_sf"/>
</dbReference>
<dbReference type="PANTHER" id="PTHR11439">
    <property type="entry name" value="GAG-POL-RELATED RETROTRANSPOSON"/>
    <property type="match status" value="1"/>
</dbReference>
<protein>
    <submittedName>
        <fullName evidence="6">Retrovirus-related Pol polyprotein from transposon TNT 1-94</fullName>
    </submittedName>
</protein>
<organism evidence="6">
    <name type="scientific">Tanacetum cinerariifolium</name>
    <name type="common">Dalmatian daisy</name>
    <name type="synonym">Chrysanthemum cinerariifolium</name>
    <dbReference type="NCBI Taxonomy" id="118510"/>
    <lineage>
        <taxon>Eukaryota</taxon>
        <taxon>Viridiplantae</taxon>
        <taxon>Streptophyta</taxon>
        <taxon>Embryophyta</taxon>
        <taxon>Tracheophyta</taxon>
        <taxon>Spermatophyta</taxon>
        <taxon>Magnoliopsida</taxon>
        <taxon>eudicotyledons</taxon>
        <taxon>Gunneridae</taxon>
        <taxon>Pentapetalae</taxon>
        <taxon>asterids</taxon>
        <taxon>campanulids</taxon>
        <taxon>Asterales</taxon>
        <taxon>Asteraceae</taxon>
        <taxon>Asteroideae</taxon>
        <taxon>Anthemideae</taxon>
        <taxon>Anthemidinae</taxon>
        <taxon>Tanacetum</taxon>
    </lineage>
</organism>
<dbReference type="Pfam" id="PF13532">
    <property type="entry name" value="2OG-FeII_Oxy_2"/>
    <property type="match status" value="1"/>
</dbReference>
<sequence length="2055" mass="237017">MTLDIHNWSSSAHQEIHKIVKDEIFTIVNQVDARMQNFKIQFLKEAAKFVRDFKSLAKEANESLTKHKALELETEHLLRAVIARLEAQLGDEKGKSKDTPCVSNTLDPLYQKLENENVELEFQTKLHDTIYKNAKLRAYLFDKVSEHKDTTRGTSANTKFAKQSILGKPPSSSRPKLYAITPLPKYIAFPKVGETHALSKPVTSNSAPTPTESKVVKNDNVISPRIFRTNPLKTSRVDNVVPNKPVKASVRTKPIIVSQPHVITKKDVKSKTNSFSPTDVKITTRTRRPLPRNNPKNDKAHSKSKSSRLSNNLEKIEENHKNLQSSLNKKHISSECNNIKLAIRDAKSEVVCAMCKQCLITVNHDVCVLNYVNGMNSRGKKQKANVSNQKKHRAQVWKPNKDLLYLILVHLDLALALDEGYSSKNYVRKFFRALHPKWRAKVTVFEESKDLTSLSLDELIRNLKVHEMIIKKDSELVNAKFKRKSLALKAKKESSDEECLTSRSEDEEYAMAVRDFKKFFKIRGRFVRQPQKDKKTFQRSRDDKNENEYDKLCKMSFMIITKNKRLKATRDSLEKEISILKEKVSTLEKNKKVDLECVKCYMLKIENEKLKEEALKLTKFEKRTHCLNEMLNNQKPFGEKLGLRFNLFEASSSETEEIKFVKAQKKVSPDGGPINMGGPLNVQVTPKLNMVSPPGTTPGSEKRQICDNKCRVTFSEYNSEITKDGKVIRRASKKLVRNLPKIKFDQHFCDACKIRKQPRASYRAKNDVSTTRCLELLPMDLFSPSVIQSYEGNRYTLVIVDDYSRKIKESLNVTFDETPSPSKTSPLVDDDLDEEEKQTALAISTTESKYISAGKACQQAIWMKQALIDYDVRLDDVPIMCDNKGTIDLSKNLVQHSRTKHIEIRHHFLRDNVQKGHISIEKEPSVDKIADILTKPLKRESFNYLQLAFDHYLSHDQAIHALTPHYVRKTRSDHGKKRPRKSNTISSSSSTTQNHHPLSLPLDAIVDENDDESFHSNFSSPSQNISSSSNVVPRVRQNPPYEIHDLNTYLSETINIQTQQRDAHQNGLSRSGYDTRAEGADIRLQPLNEVQSIAAYNVFANDRQHAKQPKFINERKFDQDAEQCLDKRPLLTSLQKDFSKLEAQSIAFEIALQHKTQENNYLKTMQKDNEIFLASLQIENAHLKQTYKDLFESIQGLKVETNQCVEVKVKVNFDKIETKNIELEHQVASLLKENEHLKLVYKNFFDSIKKSRVQIQKEDLRSTLSEFVINHILGKDDSFSSSIVESHISELEKESRENICENAKCELQTKIVELQNVLTQKTKDFDEIKLKLSNRIAKFKAYFEKLKNTKVVLERQLARKTDDSKAEKDQILKEINHLRVQLENLKGKSVETKFIKPSTLRKSPADKLLINSQLSKSWHKDVIFDPMETFKKGCNTDDHSLGCKAIFLLRGLSRTDGPLAMFLRTGIIVLTSGEAREHFHGVPQIFNDAEHAEMGFLEKQLSDEDDIYCKKANVKDYNYYKTKMLLAKKDSDEQVLLAEDQAWMESSTDSDQEINANMKSIEKANQQSKDLENQNKDLQEKYDVLINQVNTFEEQINEFNEQIKVLNEKNADFLAQMKVLQDQLNVKHVVIDTHTECQAQYTKLDEERYEYMIRYSAFCDNDKQHRKKIDEQEILFDKMSRQLVEMNNNVLRLQEKILEKETKNLELEGCVSNKDVEIEKCLERLNECENKLHKIGQTNQTIHMIMPSKDTLYNGRKGKGYTSMFLIHSDEALEIEKFKRARENKIEFAYDYGNLNASYVNEKINFSDDYFQKIINPDFEKIDSSFKQKSSLKPYVPNVILEKIIIDLEDEVRYSRKDLLSCNNSHLGETSSAYVCNDAMNGFCNSRMCDLFDENNLFIFDDESVRISPVSKMPFRKKPRDSLNMRSKRNSNKSLPRTVHRWLPKMQSLAEPVAKWISRIVQICLWIIDSGCSKHMTGNRALLTNFVKKFLGTVRFGNNDFAVIAGYGDVVQWCNLNMRGMKVWVFDSFGPCGYMRINMDSLFLLKLFNLHKKTP</sequence>
<accession>A0A6L2NR39</accession>
<feature type="coiled-coil region" evidence="2">
    <location>
        <begin position="1669"/>
        <end position="1731"/>
    </location>
</feature>
<reference evidence="6" key="1">
    <citation type="journal article" date="2019" name="Sci. Rep.">
        <title>Draft genome of Tanacetum cinerariifolium, the natural source of mosquito coil.</title>
        <authorList>
            <person name="Yamashiro T."/>
            <person name="Shiraishi A."/>
            <person name="Satake H."/>
            <person name="Nakayama K."/>
        </authorList>
    </citation>
    <scope>NUCLEOTIDE SEQUENCE</scope>
</reference>
<feature type="region of interest" description="Disordered" evidence="3">
    <location>
        <begin position="964"/>
        <end position="998"/>
    </location>
</feature>
<feature type="region of interest" description="Disordered" evidence="3">
    <location>
        <begin position="1011"/>
        <end position="1035"/>
    </location>
</feature>
<evidence type="ECO:0000256" key="3">
    <source>
        <dbReference type="SAM" id="MobiDB-lite"/>
    </source>
</evidence>
<gene>
    <name evidence="6" type="ORF">Tci_060839</name>
</gene>
<feature type="coiled-coil region" evidence="2">
    <location>
        <begin position="563"/>
        <end position="623"/>
    </location>
</feature>
<dbReference type="Gene3D" id="2.60.120.590">
    <property type="entry name" value="Alpha-ketoglutarate-dependent dioxygenase AlkB-like"/>
    <property type="match status" value="1"/>
</dbReference>
<feature type="region of interest" description="Disordered" evidence="3">
    <location>
        <begin position="266"/>
        <end position="311"/>
    </location>
</feature>
<evidence type="ECO:0000259" key="4">
    <source>
        <dbReference type="Pfam" id="PF13532"/>
    </source>
</evidence>
<dbReference type="InterPro" id="IPR054722">
    <property type="entry name" value="PolX-like_BBD"/>
</dbReference>
<feature type="compositionally biased region" description="Low complexity" evidence="3">
    <location>
        <begin position="982"/>
        <end position="992"/>
    </location>
</feature>
<feature type="coiled-coil region" evidence="2">
    <location>
        <begin position="1554"/>
        <end position="1623"/>
    </location>
</feature>
<feature type="domain" description="Retrovirus-related Pol polyprotein from transposon TNT 1-94-like beta-barrel" evidence="5">
    <location>
        <begin position="1966"/>
        <end position="2013"/>
    </location>
</feature>
<keyword evidence="2" id="KW-0175">Coiled coil</keyword>
<feature type="compositionally biased region" description="Low complexity" evidence="3">
    <location>
        <begin position="1016"/>
        <end position="1030"/>
    </location>
</feature>
<evidence type="ECO:0000313" key="6">
    <source>
        <dbReference type="EMBL" id="GEU88861.1"/>
    </source>
</evidence>
<dbReference type="InterPro" id="IPR027450">
    <property type="entry name" value="AlkB-like"/>
</dbReference>
<dbReference type="SUPFAM" id="SSF51197">
    <property type="entry name" value="Clavaminate synthase-like"/>
    <property type="match status" value="1"/>
</dbReference>
<comment type="similarity">
    <text evidence="1">Belongs to the alkB family.</text>
</comment>
<proteinExistence type="inferred from homology"/>
<feature type="compositionally biased region" description="Basic residues" evidence="3">
    <location>
        <begin position="966"/>
        <end position="981"/>
    </location>
</feature>
<dbReference type="Pfam" id="PF22936">
    <property type="entry name" value="Pol_BBD"/>
    <property type="match status" value="1"/>
</dbReference>
<feature type="coiled-coil region" evidence="2">
    <location>
        <begin position="1343"/>
        <end position="1388"/>
    </location>
</feature>
<dbReference type="PANTHER" id="PTHR11439:SF442">
    <property type="entry name" value="CYSTEINE-RICH RLK (RECEPTOR-LIKE PROTEIN KINASE) 8"/>
    <property type="match status" value="1"/>
</dbReference>
<evidence type="ECO:0000256" key="1">
    <source>
        <dbReference type="ARBA" id="ARBA00007879"/>
    </source>
</evidence>